<protein>
    <recommendedName>
        <fullName evidence="2">Cystatin domain-containing protein</fullName>
    </recommendedName>
</protein>
<evidence type="ECO:0008006" key="2">
    <source>
        <dbReference type="Google" id="ProtNLM"/>
    </source>
</evidence>
<dbReference type="AlphaFoldDB" id="W2GG70"/>
<reference evidence="1" key="1">
    <citation type="submission" date="2013-11" db="EMBL/GenBank/DDBJ databases">
        <title>The Genome Sequence of Phytophthora parasitica CJ02B3.</title>
        <authorList>
            <consortium name="The Broad Institute Genomics Platform"/>
            <person name="Russ C."/>
            <person name="Tyler B."/>
            <person name="Panabieres F."/>
            <person name="Shan W."/>
            <person name="Tripathy S."/>
            <person name="Grunwald N."/>
            <person name="Machado M."/>
            <person name="Johnson C.S."/>
            <person name="Arredondo F."/>
            <person name="Hong C."/>
            <person name="Coffey M."/>
            <person name="Young S.K."/>
            <person name="Zeng Q."/>
            <person name="Gargeya S."/>
            <person name="Fitzgerald M."/>
            <person name="Abouelleil A."/>
            <person name="Alvarado L."/>
            <person name="Chapman S.B."/>
            <person name="Gainer-Dewar J."/>
            <person name="Goldberg J."/>
            <person name="Griggs A."/>
            <person name="Gujja S."/>
            <person name="Hansen M."/>
            <person name="Howarth C."/>
            <person name="Imamovic A."/>
            <person name="Ireland A."/>
            <person name="Larimer J."/>
            <person name="McCowan C."/>
            <person name="Murphy C."/>
            <person name="Pearson M."/>
            <person name="Poon T.W."/>
            <person name="Priest M."/>
            <person name="Roberts A."/>
            <person name="Saif S."/>
            <person name="Shea T."/>
            <person name="Sykes S."/>
            <person name="Wortman J."/>
            <person name="Nusbaum C."/>
            <person name="Birren B."/>
        </authorList>
    </citation>
    <scope>NUCLEOTIDE SEQUENCE [LARGE SCALE GENOMIC DNA]</scope>
    <source>
        <strain evidence="1">CJ02B3</strain>
    </source>
</reference>
<gene>
    <name evidence="1" type="ORF">L915_13201</name>
</gene>
<sequence length="183" mass="20906">DSLKAVWTARQIERHGDVRQAYRHCQHPKAVKPTQVDMKESHVFTRAILVFISQFSSRRPTTSNDTLPDYIAITMVFLRSILTLLTGTALVVTSAQPFLPGAFNEKEITEEDMEMFNQAFERSNLSCDPKVDKLETQVVAGTNYKFTVLCQCGTNCEPDKYEFTIYKPLDQSLVQTVTYERVQ</sequence>
<feature type="non-terminal residue" evidence="1">
    <location>
        <position position="1"/>
    </location>
</feature>
<dbReference type="Proteomes" id="UP000053236">
    <property type="component" value="Unassembled WGS sequence"/>
</dbReference>
<name>W2GG70_PHYNI</name>
<dbReference type="Gene3D" id="3.10.450.10">
    <property type="match status" value="1"/>
</dbReference>
<organism evidence="1">
    <name type="scientific">Phytophthora nicotianae</name>
    <name type="common">Potato buckeye rot agent</name>
    <name type="synonym">Phytophthora parasitica</name>
    <dbReference type="NCBI Taxonomy" id="4792"/>
    <lineage>
        <taxon>Eukaryota</taxon>
        <taxon>Sar</taxon>
        <taxon>Stramenopiles</taxon>
        <taxon>Oomycota</taxon>
        <taxon>Peronosporomycetes</taxon>
        <taxon>Peronosporales</taxon>
        <taxon>Peronosporaceae</taxon>
        <taxon>Phytophthora</taxon>
    </lineage>
</organism>
<dbReference type="VEuPathDB" id="FungiDB:PPTG_03490"/>
<accession>W2GG70</accession>
<dbReference type="SUPFAM" id="SSF54403">
    <property type="entry name" value="Cystatin/monellin"/>
    <property type="match status" value="1"/>
</dbReference>
<proteinExistence type="predicted"/>
<dbReference type="InterPro" id="IPR046350">
    <property type="entry name" value="Cystatin_sf"/>
</dbReference>
<evidence type="ECO:0000313" key="1">
    <source>
        <dbReference type="EMBL" id="ETK81285.1"/>
    </source>
</evidence>
<dbReference type="EMBL" id="KI687529">
    <property type="protein sequence ID" value="ETK81285.1"/>
    <property type="molecule type" value="Genomic_DNA"/>
</dbReference>